<dbReference type="OrthoDB" id="10069995at2759"/>
<name>A0A061AY61_RHOTO</name>
<evidence type="ECO:0000259" key="3">
    <source>
        <dbReference type="Pfam" id="PF21294"/>
    </source>
</evidence>
<dbReference type="EMBL" id="LK052942">
    <property type="protein sequence ID" value="CDR42571.1"/>
    <property type="molecule type" value="Genomic_DNA"/>
</dbReference>
<dbReference type="Pfam" id="PF21294">
    <property type="entry name" value="Polysacc_lyase_14"/>
    <property type="match status" value="1"/>
</dbReference>
<evidence type="ECO:0000313" key="4">
    <source>
        <dbReference type="EMBL" id="CDR42571.1"/>
    </source>
</evidence>
<accession>A0A061AY61</accession>
<feature type="signal peptide" evidence="2">
    <location>
        <begin position="1"/>
        <end position="22"/>
    </location>
</feature>
<feature type="domain" description="Polysaccharide lyase 14" evidence="3">
    <location>
        <begin position="312"/>
        <end position="489"/>
    </location>
</feature>
<reference evidence="4" key="1">
    <citation type="journal article" date="2014" name="Genome Announc.">
        <title>Draft genome sequence of Rhodosporidium toruloides CECT1137, an oleaginous yeast of biotechnological interest.</title>
        <authorList>
            <person name="Morin N."/>
            <person name="Calcas X."/>
            <person name="Devillers H."/>
            <person name="Durrens P."/>
            <person name="Sherman D.J."/>
            <person name="Nicaud J.-M."/>
            <person name="Neuveglise C."/>
        </authorList>
    </citation>
    <scope>NUCLEOTIDE SEQUENCE</scope>
    <source>
        <strain evidence="4">CECT1137</strain>
    </source>
</reference>
<organism evidence="4">
    <name type="scientific">Rhodotorula toruloides</name>
    <name type="common">Yeast</name>
    <name type="synonym">Rhodosporidium toruloides</name>
    <dbReference type="NCBI Taxonomy" id="5286"/>
    <lineage>
        <taxon>Eukaryota</taxon>
        <taxon>Fungi</taxon>
        <taxon>Dikarya</taxon>
        <taxon>Basidiomycota</taxon>
        <taxon>Pucciniomycotina</taxon>
        <taxon>Microbotryomycetes</taxon>
        <taxon>Sporidiobolales</taxon>
        <taxon>Sporidiobolaceae</taxon>
        <taxon>Rhodotorula</taxon>
    </lineage>
</organism>
<dbReference type="AlphaFoldDB" id="A0A061AY61"/>
<dbReference type="InterPro" id="IPR048958">
    <property type="entry name" value="Polysacc_lyase_14"/>
</dbReference>
<gene>
    <name evidence="4" type="ORF">RHTO0S_07e01420g</name>
</gene>
<sequence>MVATPLFAALLCTLSLSESVAALPAIVNVKNAAAPAASTSDSYWTSTGSSFYVPGQDQAQAVSLGRTTPAVTLPSPSLIPVVPASSTSAPLTTLTSVPSSLSSDKILRSLARRGDYEGFSAALLAKRQSGLDSLPANFSPIDLYMSMLESRIEAGHSPTPYLPAQRLRASAASAAAASKASVSSSKAAASASKSLSAQGKTTTTKKATSTTATTKKATSTSTTKKATSTPTKSSTTSSAKPTSTSTNGQNLGLTDGVTYWKEKTNFYSLDSFKQDVPKNARFSWGDSAGGMNVEVVGKGVPADKWTGGVQGDSKSALQVAYPAGSRNPSALPIGGMGFYTSKIDITQATNVSFSYSVFFPVGFDFVKGGKLPGLYGGKTACSGGSAAEDCFSTRLMFRKGGMGELYLYAPREKQVDSLCTLPPLSFCNSVYGMSIGRGSWTFKTGEWTDIRQDIWLNTPGKADGGFNIWINGKIALHSDTVYYRNSVSGLVSNGTSTGDIATLINYDSIPDDVVIPNGGFKDYPAGNSSAPVSSGVFQPTFVTKILNPTATSALPTTTPPVPYRFDNENRRQRRNVVELEAKKEKRATVAKIPGFLGAMAQTFFGGSTSDYNSPVLQYSYFRGFGLRIN</sequence>
<proteinExistence type="predicted"/>
<protein>
    <submittedName>
        <fullName evidence="4">RHTO0S07e01420g1_1</fullName>
    </submittedName>
</protein>
<dbReference type="PANTHER" id="PTHR40124">
    <property type="match status" value="1"/>
</dbReference>
<dbReference type="Gene3D" id="2.60.120.200">
    <property type="match status" value="1"/>
</dbReference>
<feature type="region of interest" description="Disordered" evidence="1">
    <location>
        <begin position="189"/>
        <end position="253"/>
    </location>
</feature>
<evidence type="ECO:0000256" key="2">
    <source>
        <dbReference type="SAM" id="SignalP"/>
    </source>
</evidence>
<feature type="compositionally biased region" description="Low complexity" evidence="1">
    <location>
        <begin position="189"/>
        <end position="246"/>
    </location>
</feature>
<feature type="chain" id="PRO_5001593820" evidence="2">
    <location>
        <begin position="23"/>
        <end position="629"/>
    </location>
</feature>
<evidence type="ECO:0000256" key="1">
    <source>
        <dbReference type="SAM" id="MobiDB-lite"/>
    </source>
</evidence>
<keyword evidence="2" id="KW-0732">Signal</keyword>
<dbReference type="PANTHER" id="PTHR40124:SF1">
    <property type="entry name" value="DISAGGREGATASE RELATED REPEAT PROTEIN"/>
    <property type="match status" value="1"/>
</dbReference>